<keyword evidence="5" id="KW-1185">Reference proteome</keyword>
<gene>
    <name evidence="4" type="ORF">ND812_05085</name>
</gene>
<name>A0ABT3LUP7_9LEPT</name>
<dbReference type="EC" id="2.7.13.3" evidence="2"/>
<comment type="catalytic activity">
    <reaction evidence="1">
        <text>ATP + protein L-histidine = ADP + protein N-phospho-L-histidine.</text>
        <dbReference type="EC" id="2.7.13.3"/>
    </reaction>
</comment>
<evidence type="ECO:0000313" key="4">
    <source>
        <dbReference type="EMBL" id="MCW7461456.1"/>
    </source>
</evidence>
<sequence>MNTPLGAIVSSNESIEDFFLNQFGSILDQLQQSSTEVKECFDSLVKHYTETQIVLYSGKKERELKKELKFKLETHQINYQGNEEDTLLDLLLESDSFRLGERLHWILENPRHKEILQWGSKIANVYRSNLIISIASEKSSHVLKSLKNYLISDDLNNSDQSKIDITNEIETILTLYYYNINHRVNVQKHFLSNRKCKGNRDNLNLILVNLLNNALYAISFEGIIEIFVEDEGPWIKVSFVDYGSGIPKNIQDRIFEPFFTTKSKGEGVGLGLDICRKVTYKMNGKIEFESEVGKTRFTVYLLADE</sequence>
<dbReference type="InterPro" id="IPR005467">
    <property type="entry name" value="His_kinase_dom"/>
</dbReference>
<dbReference type="PANTHER" id="PTHR43065:SF48">
    <property type="entry name" value="HISTIDINE KINASE"/>
    <property type="match status" value="1"/>
</dbReference>
<dbReference type="Pfam" id="PF02518">
    <property type="entry name" value="HATPase_c"/>
    <property type="match status" value="1"/>
</dbReference>
<keyword evidence="4" id="KW-0547">Nucleotide-binding</keyword>
<feature type="domain" description="Histidine kinase" evidence="3">
    <location>
        <begin position="198"/>
        <end position="305"/>
    </location>
</feature>
<dbReference type="GO" id="GO:0005524">
    <property type="term" value="F:ATP binding"/>
    <property type="evidence" value="ECO:0007669"/>
    <property type="project" value="UniProtKB-KW"/>
</dbReference>
<comment type="caution">
    <text evidence="4">The sequence shown here is derived from an EMBL/GenBank/DDBJ whole genome shotgun (WGS) entry which is preliminary data.</text>
</comment>
<evidence type="ECO:0000259" key="3">
    <source>
        <dbReference type="PROSITE" id="PS50109"/>
    </source>
</evidence>
<evidence type="ECO:0000256" key="1">
    <source>
        <dbReference type="ARBA" id="ARBA00000085"/>
    </source>
</evidence>
<organism evidence="4 5">
    <name type="scientific">Leptospira limi</name>
    <dbReference type="NCBI Taxonomy" id="2950023"/>
    <lineage>
        <taxon>Bacteria</taxon>
        <taxon>Pseudomonadati</taxon>
        <taxon>Spirochaetota</taxon>
        <taxon>Spirochaetia</taxon>
        <taxon>Leptospirales</taxon>
        <taxon>Leptospiraceae</taxon>
        <taxon>Leptospira</taxon>
    </lineage>
</organism>
<proteinExistence type="predicted"/>
<dbReference type="PANTHER" id="PTHR43065">
    <property type="entry name" value="SENSOR HISTIDINE KINASE"/>
    <property type="match status" value="1"/>
</dbReference>
<accession>A0ABT3LUP7</accession>
<evidence type="ECO:0000313" key="5">
    <source>
        <dbReference type="Proteomes" id="UP001209737"/>
    </source>
</evidence>
<reference evidence="4 5" key="1">
    <citation type="submission" date="2022-06" db="EMBL/GenBank/DDBJ databases">
        <title>Leptospira isolates from biofilms formed at urban environments.</title>
        <authorList>
            <person name="Ribeiro P.S."/>
            <person name="Sousa T."/>
            <person name="Carvalho N."/>
            <person name="Aburjaile F."/>
            <person name="Neves F."/>
            <person name="Oliveira D."/>
            <person name="Blanco L."/>
            <person name="Lima J."/>
            <person name="Costa F."/>
            <person name="Brenig B."/>
            <person name="Soares S."/>
            <person name="Ramos R."/>
            <person name="Goes-Neto A."/>
            <person name="Matiuzzi M."/>
            <person name="Azevedo V."/>
            <person name="Ristow P."/>
        </authorList>
    </citation>
    <scope>NUCLEOTIDE SEQUENCE [LARGE SCALE GENOMIC DNA]</scope>
    <source>
        <strain evidence="4 5">VSF25</strain>
    </source>
</reference>
<evidence type="ECO:0000256" key="2">
    <source>
        <dbReference type="ARBA" id="ARBA00012438"/>
    </source>
</evidence>
<dbReference type="Gene3D" id="3.30.565.10">
    <property type="entry name" value="Histidine kinase-like ATPase, C-terminal domain"/>
    <property type="match status" value="1"/>
</dbReference>
<dbReference type="SUPFAM" id="SSF55874">
    <property type="entry name" value="ATPase domain of HSP90 chaperone/DNA topoisomerase II/histidine kinase"/>
    <property type="match status" value="1"/>
</dbReference>
<protein>
    <recommendedName>
        <fullName evidence="2">histidine kinase</fullName>
        <ecNumber evidence="2">2.7.13.3</ecNumber>
    </recommendedName>
</protein>
<dbReference type="InterPro" id="IPR004358">
    <property type="entry name" value="Sig_transdc_His_kin-like_C"/>
</dbReference>
<dbReference type="Proteomes" id="UP001209737">
    <property type="component" value="Unassembled WGS sequence"/>
</dbReference>
<dbReference type="InterPro" id="IPR003594">
    <property type="entry name" value="HATPase_dom"/>
</dbReference>
<dbReference type="PROSITE" id="PS50109">
    <property type="entry name" value="HIS_KIN"/>
    <property type="match status" value="1"/>
</dbReference>
<keyword evidence="4" id="KW-0067">ATP-binding</keyword>
<dbReference type="PRINTS" id="PR00344">
    <property type="entry name" value="BCTRLSENSOR"/>
</dbReference>
<dbReference type="InterPro" id="IPR036890">
    <property type="entry name" value="HATPase_C_sf"/>
</dbReference>
<dbReference type="SMART" id="SM00387">
    <property type="entry name" value="HATPase_c"/>
    <property type="match status" value="1"/>
</dbReference>
<dbReference type="EMBL" id="JAMQPV010000001">
    <property type="protein sequence ID" value="MCW7461456.1"/>
    <property type="molecule type" value="Genomic_DNA"/>
</dbReference>